<evidence type="ECO:0000313" key="3">
    <source>
        <dbReference type="Proteomes" id="UP000507470"/>
    </source>
</evidence>
<organism evidence="2 3">
    <name type="scientific">Mytilus coruscus</name>
    <name type="common">Sea mussel</name>
    <dbReference type="NCBI Taxonomy" id="42192"/>
    <lineage>
        <taxon>Eukaryota</taxon>
        <taxon>Metazoa</taxon>
        <taxon>Spiralia</taxon>
        <taxon>Lophotrochozoa</taxon>
        <taxon>Mollusca</taxon>
        <taxon>Bivalvia</taxon>
        <taxon>Autobranchia</taxon>
        <taxon>Pteriomorphia</taxon>
        <taxon>Mytilida</taxon>
        <taxon>Mytiloidea</taxon>
        <taxon>Mytilidae</taxon>
        <taxon>Mytilinae</taxon>
        <taxon>Mytilus</taxon>
    </lineage>
</organism>
<accession>A0A6J8C1T9</accession>
<name>A0A6J8C1T9_MYTCO</name>
<protein>
    <submittedName>
        <fullName evidence="2">Uncharacterized protein</fullName>
    </submittedName>
</protein>
<keyword evidence="3" id="KW-1185">Reference proteome</keyword>
<dbReference type="Proteomes" id="UP000507470">
    <property type="component" value="Unassembled WGS sequence"/>
</dbReference>
<dbReference type="AlphaFoldDB" id="A0A6J8C1T9"/>
<evidence type="ECO:0000256" key="1">
    <source>
        <dbReference type="SAM" id="Phobius"/>
    </source>
</evidence>
<sequence>MVQISSDTVGNDILKSLKDPTTLIPFLLLVDTIQQISVLSLVFQRRYVKLGMVKITVDKTIMTLVTRQTQDRPCQIKYSKTSSDLQLTTSSSTDFDTKVKEPFPVKLINNIQDRFVDQLSGLHPSGAREDLPAIFGFNEMFSLLFHELNEIACTMTILYFNS</sequence>
<feature type="transmembrane region" description="Helical" evidence="1">
    <location>
        <begin position="23"/>
        <end position="43"/>
    </location>
</feature>
<proteinExistence type="predicted"/>
<keyword evidence="1" id="KW-0472">Membrane</keyword>
<keyword evidence="1" id="KW-0812">Transmembrane</keyword>
<reference evidence="2 3" key="1">
    <citation type="submission" date="2020-06" db="EMBL/GenBank/DDBJ databases">
        <authorList>
            <person name="Li R."/>
            <person name="Bekaert M."/>
        </authorList>
    </citation>
    <scope>NUCLEOTIDE SEQUENCE [LARGE SCALE GENOMIC DNA]</scope>
    <source>
        <strain evidence="3">wild</strain>
    </source>
</reference>
<keyword evidence="1" id="KW-1133">Transmembrane helix</keyword>
<gene>
    <name evidence="2" type="ORF">MCOR_24258</name>
</gene>
<evidence type="ECO:0000313" key="2">
    <source>
        <dbReference type="EMBL" id="CAC5389040.1"/>
    </source>
</evidence>
<dbReference type="EMBL" id="CACVKT020004311">
    <property type="protein sequence ID" value="CAC5389040.1"/>
    <property type="molecule type" value="Genomic_DNA"/>
</dbReference>